<sequence length="670" mass="75856">MVVNNLIQAANGNMESQNNLQMSLVAQFDDICRYSSVLTIGCEEEFIGFVENEVNLMHKLKKTEEEIQILMERNNVLEIEKRKHDCQMRHTKILLELEVKKRRKIELEKTQLEKKIFLIQKILLNEKSTYDNEIMDAIFLLSNSSFKEKIEFQTNLVTIHDTVGSLLSLSDTDDTVADENNLDIDNFQEQMQVSEESSDELNNPIQKKKKSEGNLASTFNEVQSIFQMQLDEISNIKRSKSPNNNKSTVANEIFEIKCSDSLSYNESIVANEISEATGSIPHDSNGLNVFNETSEMKSSKTQSSSTSLAQLPDLIIESDSGFFKSCWHSFRIHSTGSNFTSTPKCKHNSLGRIQQIHSFVSKPVMRAEKCYFCCKTIVFCKQASKCTNCKMICHPECKEHCPLPCLPISLSQQNSIVTVADYTSLRIPSIMIRCINEIESRGLKDVGLYRMSGTEREVKDLKEKLLKGKNLNLNKVDVHVICGAMKEFLRSLKEPLISRSSWNICVNAANQDDEGISLKLLYDAICDMPDSNKETLAFLLLHLQRVADSTECKMPYENLAKVLGPTVVGYSTDNPSNSVILLETKLQCLVMQKLLKIPSDSWQKILNNRETEVPSISEIKSHDETPAVEIFGSEPINASIRKLKPAPRKLKINPKKGKHFFPSPLCHCDD</sequence>
<evidence type="ECO:0000313" key="8">
    <source>
        <dbReference type="Proteomes" id="UP000887013"/>
    </source>
</evidence>
<dbReference type="Gene3D" id="1.10.555.10">
    <property type="entry name" value="Rho GTPase activation protein"/>
    <property type="match status" value="1"/>
</dbReference>
<evidence type="ECO:0000313" key="7">
    <source>
        <dbReference type="EMBL" id="GFU16184.1"/>
    </source>
</evidence>
<organism evidence="7 8">
    <name type="scientific">Nephila pilipes</name>
    <name type="common">Giant wood spider</name>
    <name type="synonym">Nephila maculata</name>
    <dbReference type="NCBI Taxonomy" id="299642"/>
    <lineage>
        <taxon>Eukaryota</taxon>
        <taxon>Metazoa</taxon>
        <taxon>Ecdysozoa</taxon>
        <taxon>Arthropoda</taxon>
        <taxon>Chelicerata</taxon>
        <taxon>Arachnida</taxon>
        <taxon>Araneae</taxon>
        <taxon>Araneomorphae</taxon>
        <taxon>Entelegynae</taxon>
        <taxon>Araneoidea</taxon>
        <taxon>Nephilidae</taxon>
        <taxon>Nephila</taxon>
    </lineage>
</organism>
<keyword evidence="1" id="KW-0479">Metal-binding</keyword>
<evidence type="ECO:0000259" key="6">
    <source>
        <dbReference type="PROSITE" id="PS50238"/>
    </source>
</evidence>
<dbReference type="PANTHER" id="PTHR46199">
    <property type="entry name" value="RAC GTPASE-ACTIVATING PROTEIN 1"/>
    <property type="match status" value="1"/>
</dbReference>
<name>A0A8X6QFL0_NEPPI</name>
<dbReference type="GO" id="GO:0051233">
    <property type="term" value="C:spindle midzone"/>
    <property type="evidence" value="ECO:0007669"/>
    <property type="project" value="TreeGrafter"/>
</dbReference>
<dbReference type="GO" id="GO:0097149">
    <property type="term" value="C:centralspindlin complex"/>
    <property type="evidence" value="ECO:0007669"/>
    <property type="project" value="TreeGrafter"/>
</dbReference>
<feature type="coiled-coil region" evidence="3">
    <location>
        <begin position="53"/>
        <end position="115"/>
    </location>
</feature>
<evidence type="ECO:0000259" key="5">
    <source>
        <dbReference type="PROSITE" id="PS50081"/>
    </source>
</evidence>
<feature type="domain" description="Phorbol-ester/DAG-type" evidence="5">
    <location>
        <begin position="356"/>
        <end position="405"/>
    </location>
</feature>
<proteinExistence type="predicted"/>
<dbReference type="PROSITE" id="PS50238">
    <property type="entry name" value="RHOGAP"/>
    <property type="match status" value="1"/>
</dbReference>
<dbReference type="SUPFAM" id="SSF57889">
    <property type="entry name" value="Cysteine-rich domain"/>
    <property type="match status" value="1"/>
</dbReference>
<dbReference type="GO" id="GO:0030496">
    <property type="term" value="C:midbody"/>
    <property type="evidence" value="ECO:0007669"/>
    <property type="project" value="TreeGrafter"/>
</dbReference>
<gene>
    <name evidence="7" type="primary">RACGAP1</name>
    <name evidence="7" type="ORF">NPIL_85411</name>
</gene>
<evidence type="ECO:0000256" key="4">
    <source>
        <dbReference type="SAM" id="MobiDB-lite"/>
    </source>
</evidence>
<dbReference type="PROSITE" id="PS50081">
    <property type="entry name" value="ZF_DAG_PE_2"/>
    <property type="match status" value="1"/>
</dbReference>
<dbReference type="InterPro" id="IPR046349">
    <property type="entry name" value="C1-like_sf"/>
</dbReference>
<feature type="region of interest" description="Disordered" evidence="4">
    <location>
        <begin position="192"/>
        <end position="212"/>
    </location>
</feature>
<dbReference type="PANTHER" id="PTHR46199:SF3">
    <property type="entry name" value="RAC GTPASE-ACTIVATING PROTEIN 1"/>
    <property type="match status" value="1"/>
</dbReference>
<dbReference type="InterPro" id="IPR002219">
    <property type="entry name" value="PKC_DAG/PE"/>
</dbReference>
<dbReference type="InterPro" id="IPR008936">
    <property type="entry name" value="Rho_GTPase_activation_prot"/>
</dbReference>
<dbReference type="OrthoDB" id="79452at2759"/>
<dbReference type="Pfam" id="PF00620">
    <property type="entry name" value="RhoGAP"/>
    <property type="match status" value="1"/>
</dbReference>
<dbReference type="GO" id="GO:0046872">
    <property type="term" value="F:metal ion binding"/>
    <property type="evidence" value="ECO:0007669"/>
    <property type="project" value="UniProtKB-KW"/>
</dbReference>
<dbReference type="CDD" id="cd20821">
    <property type="entry name" value="C1_MgcRacGAP"/>
    <property type="match status" value="1"/>
</dbReference>
<dbReference type="AlphaFoldDB" id="A0A8X6QFL0"/>
<reference evidence="7" key="1">
    <citation type="submission" date="2020-08" db="EMBL/GenBank/DDBJ databases">
        <title>Multicomponent nature underlies the extraordinary mechanical properties of spider dragline silk.</title>
        <authorList>
            <person name="Kono N."/>
            <person name="Nakamura H."/>
            <person name="Mori M."/>
            <person name="Yoshida Y."/>
            <person name="Ohtoshi R."/>
            <person name="Malay A.D."/>
            <person name="Moran D.A.P."/>
            <person name="Tomita M."/>
            <person name="Numata K."/>
            <person name="Arakawa K."/>
        </authorList>
    </citation>
    <scope>NUCLEOTIDE SEQUENCE</scope>
</reference>
<keyword evidence="8" id="KW-1185">Reference proteome</keyword>
<dbReference type="GO" id="GO:0005096">
    <property type="term" value="F:GTPase activator activity"/>
    <property type="evidence" value="ECO:0007669"/>
    <property type="project" value="TreeGrafter"/>
</dbReference>
<dbReference type="SMART" id="SM00324">
    <property type="entry name" value="RhoGAP"/>
    <property type="match status" value="1"/>
</dbReference>
<evidence type="ECO:0000256" key="1">
    <source>
        <dbReference type="ARBA" id="ARBA00022723"/>
    </source>
</evidence>
<keyword evidence="2" id="KW-0862">Zinc</keyword>
<dbReference type="InterPro" id="IPR000198">
    <property type="entry name" value="RhoGAP_dom"/>
</dbReference>
<dbReference type="GO" id="GO:0005634">
    <property type="term" value="C:nucleus"/>
    <property type="evidence" value="ECO:0007669"/>
    <property type="project" value="TreeGrafter"/>
</dbReference>
<dbReference type="GO" id="GO:0032154">
    <property type="term" value="C:cleavage furrow"/>
    <property type="evidence" value="ECO:0007669"/>
    <property type="project" value="TreeGrafter"/>
</dbReference>
<dbReference type="Proteomes" id="UP000887013">
    <property type="component" value="Unassembled WGS sequence"/>
</dbReference>
<dbReference type="SUPFAM" id="SSF48350">
    <property type="entry name" value="GTPase activation domain, GAP"/>
    <property type="match status" value="1"/>
</dbReference>
<feature type="domain" description="Rho-GAP" evidence="6">
    <location>
        <begin position="408"/>
        <end position="602"/>
    </location>
</feature>
<dbReference type="EMBL" id="BMAW01126308">
    <property type="protein sequence ID" value="GFU16184.1"/>
    <property type="molecule type" value="Genomic_DNA"/>
</dbReference>
<dbReference type="Gene3D" id="3.30.60.20">
    <property type="match status" value="1"/>
</dbReference>
<dbReference type="GO" id="GO:0000281">
    <property type="term" value="P:mitotic cytokinesis"/>
    <property type="evidence" value="ECO:0007669"/>
    <property type="project" value="TreeGrafter"/>
</dbReference>
<accession>A0A8X6QFL0</accession>
<dbReference type="SMART" id="SM00109">
    <property type="entry name" value="C1"/>
    <property type="match status" value="1"/>
</dbReference>
<keyword evidence="3" id="KW-0175">Coiled coil</keyword>
<evidence type="ECO:0000256" key="3">
    <source>
        <dbReference type="SAM" id="Coils"/>
    </source>
</evidence>
<dbReference type="GO" id="GO:0051256">
    <property type="term" value="P:mitotic spindle midzone assembly"/>
    <property type="evidence" value="ECO:0007669"/>
    <property type="project" value="TreeGrafter"/>
</dbReference>
<dbReference type="PROSITE" id="PS00479">
    <property type="entry name" value="ZF_DAG_PE_1"/>
    <property type="match status" value="1"/>
</dbReference>
<evidence type="ECO:0000256" key="2">
    <source>
        <dbReference type="ARBA" id="ARBA00022833"/>
    </source>
</evidence>
<dbReference type="GO" id="GO:0007266">
    <property type="term" value="P:Rho protein signal transduction"/>
    <property type="evidence" value="ECO:0007669"/>
    <property type="project" value="TreeGrafter"/>
</dbReference>
<comment type="caution">
    <text evidence="7">The sequence shown here is derived from an EMBL/GenBank/DDBJ whole genome shotgun (WGS) entry which is preliminary data.</text>
</comment>
<protein>
    <submittedName>
        <fullName evidence="7">Rac GTPase-activating protein 1</fullName>
    </submittedName>
</protein>
<feature type="compositionally biased region" description="Polar residues" evidence="4">
    <location>
        <begin position="192"/>
        <end position="205"/>
    </location>
</feature>